<organism evidence="2">
    <name type="scientific">Dendroctonus ponderosae</name>
    <name type="common">Mountain pine beetle</name>
    <dbReference type="NCBI Taxonomy" id="77166"/>
    <lineage>
        <taxon>Eukaryota</taxon>
        <taxon>Metazoa</taxon>
        <taxon>Ecdysozoa</taxon>
        <taxon>Arthropoda</taxon>
        <taxon>Hexapoda</taxon>
        <taxon>Insecta</taxon>
        <taxon>Pterygota</taxon>
        <taxon>Neoptera</taxon>
        <taxon>Endopterygota</taxon>
        <taxon>Coleoptera</taxon>
        <taxon>Polyphaga</taxon>
        <taxon>Cucujiformia</taxon>
        <taxon>Curculionidae</taxon>
        <taxon>Scolytinae</taxon>
        <taxon>Dendroctonus</taxon>
    </lineage>
</organism>
<dbReference type="Pfam" id="PF20010">
    <property type="entry name" value="Collagen_trimer"/>
    <property type="match status" value="1"/>
</dbReference>
<dbReference type="AlphaFoldDB" id="N6UM28"/>
<feature type="compositionally biased region" description="Basic and acidic residues" evidence="1">
    <location>
        <begin position="1"/>
        <end position="14"/>
    </location>
</feature>
<reference evidence="2" key="1">
    <citation type="journal article" date="2013" name="Genome Biol.">
        <title>Draft genome of the mountain pine beetle, Dendroctonus ponderosae Hopkins, a major forest pest.</title>
        <authorList>
            <person name="Keeling C.I."/>
            <person name="Yuen M.M."/>
            <person name="Liao N.Y."/>
            <person name="Docking T.R."/>
            <person name="Chan S.K."/>
            <person name="Taylor G.A."/>
            <person name="Palmquist D.L."/>
            <person name="Jackman S.D."/>
            <person name="Nguyen A."/>
            <person name="Li M."/>
            <person name="Henderson H."/>
            <person name="Janes J.K."/>
            <person name="Zhao Y."/>
            <person name="Pandoh P."/>
            <person name="Moore R."/>
            <person name="Sperling F.A."/>
            <person name="Huber D.P."/>
            <person name="Birol I."/>
            <person name="Jones S.J."/>
            <person name="Bohlmann J."/>
        </authorList>
    </citation>
    <scope>NUCLEOTIDE SEQUENCE</scope>
</reference>
<feature type="region of interest" description="Disordered" evidence="1">
    <location>
        <begin position="1"/>
        <end position="91"/>
    </location>
</feature>
<dbReference type="HOGENOM" id="CLU_1012881_0_0_1"/>
<dbReference type="EMBL" id="KB740648">
    <property type="protein sequence ID" value="ENN79767.1"/>
    <property type="molecule type" value="Genomic_DNA"/>
</dbReference>
<accession>N6UM28</accession>
<dbReference type="Gene3D" id="3.40.1620.70">
    <property type="match status" value="1"/>
</dbReference>
<feature type="region of interest" description="Disordered" evidence="1">
    <location>
        <begin position="206"/>
        <end position="225"/>
    </location>
</feature>
<dbReference type="OrthoDB" id="10060752at2759"/>
<evidence type="ECO:0000256" key="1">
    <source>
        <dbReference type="SAM" id="MobiDB-lite"/>
    </source>
</evidence>
<feature type="non-terminal residue" evidence="2">
    <location>
        <position position="1"/>
    </location>
</feature>
<proteinExistence type="predicted"/>
<sequence length="275" mass="29288">MLQGTKGEKGDKGADGTPGQPGRDGRDSESRFIPVPGPPGPAGPPGLPGLSITGPKGEPGASVFSEPLFNIRPGRSTASPPIAHAVTQKKETPQVSGAMAFKSRNLMLETTKGSPIGTMVYIIEEESLLVRVNAGWQYVALGALLQTGSTPLPTTTAPPQVHPPFESSNLVNNNMLPKYPEIHLASENAHLPHRGHATPLPEFNSRVKPHASQSPEEAKTTQFAAKQRTNLRERELSECIEEALTSIGETGHSCKTVPSSVQIKLRYKKANGSLF</sequence>
<feature type="compositionally biased region" description="Pro residues" evidence="1">
    <location>
        <begin position="35"/>
        <end position="47"/>
    </location>
</feature>
<gene>
    <name evidence="2" type="ORF">YQE_03823</name>
</gene>
<dbReference type="InterPro" id="IPR045463">
    <property type="entry name" value="XV/XVIII_trimerization_dom"/>
</dbReference>
<protein>
    <submittedName>
        <fullName evidence="2">Uncharacterized protein</fullName>
    </submittedName>
</protein>
<feature type="compositionally biased region" description="Polar residues" evidence="1">
    <location>
        <begin position="211"/>
        <end position="225"/>
    </location>
</feature>
<evidence type="ECO:0000313" key="2">
    <source>
        <dbReference type="EMBL" id="ENN79767.1"/>
    </source>
</evidence>
<name>N6UM28_DENPD</name>